<dbReference type="eggNOG" id="COG0226">
    <property type="taxonomic scope" value="Bacteria"/>
</dbReference>
<dbReference type="GO" id="GO:0035435">
    <property type="term" value="P:phosphate ion transmembrane transport"/>
    <property type="evidence" value="ECO:0007669"/>
    <property type="project" value="InterPro"/>
</dbReference>
<dbReference type="EMBL" id="ATBY01000014">
    <property type="protein sequence ID" value="EPD69142.1"/>
    <property type="molecule type" value="Genomic_DNA"/>
</dbReference>
<gene>
    <name evidence="7" type="ORF">HMPREF1219_01366</name>
</gene>
<name>S2ZGL6_9CORY</name>
<dbReference type="Pfam" id="PF12849">
    <property type="entry name" value="PBP_like_2"/>
    <property type="match status" value="1"/>
</dbReference>
<evidence type="ECO:0000259" key="6">
    <source>
        <dbReference type="Pfam" id="PF12849"/>
    </source>
</evidence>
<dbReference type="InterPro" id="IPR005673">
    <property type="entry name" value="ABC_phos-bd_PstS"/>
</dbReference>
<evidence type="ECO:0000256" key="1">
    <source>
        <dbReference type="ARBA" id="ARBA00008725"/>
    </source>
</evidence>
<dbReference type="PANTHER" id="PTHR42996:SF1">
    <property type="entry name" value="PHOSPHATE-BINDING PROTEIN PSTS"/>
    <property type="match status" value="1"/>
</dbReference>
<dbReference type="PROSITE" id="PS51257">
    <property type="entry name" value="PROKAR_LIPOPROTEIN"/>
    <property type="match status" value="1"/>
</dbReference>
<dbReference type="RefSeq" id="WP_016458113.1">
    <property type="nucleotide sequence ID" value="NZ_KE150447.1"/>
</dbReference>
<feature type="signal peptide" evidence="5">
    <location>
        <begin position="1"/>
        <end position="29"/>
    </location>
</feature>
<accession>S2ZGL6</accession>
<comment type="caution">
    <text evidence="7">The sequence shown here is derived from an EMBL/GenBank/DDBJ whole genome shotgun (WGS) entry which is preliminary data.</text>
</comment>
<dbReference type="PANTHER" id="PTHR42996">
    <property type="entry name" value="PHOSPHATE-BINDING PROTEIN PSTS"/>
    <property type="match status" value="1"/>
</dbReference>
<dbReference type="STRING" id="1125779.HMPREF1219_01366"/>
<proteinExistence type="inferred from homology"/>
<comment type="similarity">
    <text evidence="1 4">Belongs to the PstS family.</text>
</comment>
<keyword evidence="2 4" id="KW-0813">Transport</keyword>
<dbReference type="AlphaFoldDB" id="S2ZGL6"/>
<evidence type="ECO:0000313" key="7">
    <source>
        <dbReference type="EMBL" id="EPD69142.1"/>
    </source>
</evidence>
<evidence type="ECO:0000313" key="8">
    <source>
        <dbReference type="Proteomes" id="UP000014408"/>
    </source>
</evidence>
<dbReference type="PATRIC" id="fig|1125779.3.peg.1329"/>
<dbReference type="HOGENOM" id="CLU_034528_0_0_11"/>
<keyword evidence="3 4" id="KW-0592">Phosphate transport</keyword>
<dbReference type="SUPFAM" id="SSF53850">
    <property type="entry name" value="Periplasmic binding protein-like II"/>
    <property type="match status" value="1"/>
</dbReference>
<evidence type="ECO:0000256" key="4">
    <source>
        <dbReference type="PIRNR" id="PIRNR002756"/>
    </source>
</evidence>
<dbReference type="PIRSF" id="PIRSF002756">
    <property type="entry name" value="PstS"/>
    <property type="match status" value="1"/>
</dbReference>
<evidence type="ECO:0000256" key="2">
    <source>
        <dbReference type="ARBA" id="ARBA00022448"/>
    </source>
</evidence>
<keyword evidence="5" id="KW-0732">Signal</keyword>
<dbReference type="GO" id="GO:0042301">
    <property type="term" value="F:phosphate ion binding"/>
    <property type="evidence" value="ECO:0007669"/>
    <property type="project" value="InterPro"/>
</dbReference>
<organism evidence="7 8">
    <name type="scientific">Corynebacterium pyruviciproducens ATCC BAA-1742</name>
    <dbReference type="NCBI Taxonomy" id="1125779"/>
    <lineage>
        <taxon>Bacteria</taxon>
        <taxon>Bacillati</taxon>
        <taxon>Actinomycetota</taxon>
        <taxon>Actinomycetes</taxon>
        <taxon>Mycobacteriales</taxon>
        <taxon>Corynebacteriaceae</taxon>
        <taxon>Corynebacterium</taxon>
    </lineage>
</organism>
<dbReference type="Gene3D" id="3.40.190.10">
    <property type="entry name" value="Periplasmic binding protein-like II"/>
    <property type="match status" value="2"/>
</dbReference>
<keyword evidence="8" id="KW-1185">Reference proteome</keyword>
<dbReference type="CDD" id="cd13565">
    <property type="entry name" value="PBP2_PstS"/>
    <property type="match status" value="1"/>
</dbReference>
<reference evidence="7 8" key="1">
    <citation type="submission" date="2013-05" db="EMBL/GenBank/DDBJ databases">
        <title>The Genome Sequence of Corynebacterium pyruviciproducens 1773O (ATCC BAA-1742).</title>
        <authorList>
            <consortium name="The Broad Institute Genomics Platform"/>
            <person name="Earl A."/>
            <person name="Ward D."/>
            <person name="Feldgarden M."/>
            <person name="Gevers D."/>
            <person name="Tong J."/>
            <person name="Walker B."/>
            <person name="Young S."/>
            <person name="Zeng Q."/>
            <person name="Gargeya S."/>
            <person name="Fitzgerald M."/>
            <person name="Haas B."/>
            <person name="Abouelleil A."/>
            <person name="Allen A.W."/>
            <person name="Alvarado L."/>
            <person name="Arachchi H.M."/>
            <person name="Berlin A.M."/>
            <person name="Chapman S.B."/>
            <person name="Gainer-Dewar J."/>
            <person name="Goldberg J."/>
            <person name="Griggs A."/>
            <person name="Gujja S."/>
            <person name="Hansen M."/>
            <person name="Howarth C."/>
            <person name="Imamovic A."/>
            <person name="Ireland A."/>
            <person name="Larimer J."/>
            <person name="McCowan C."/>
            <person name="Murphy C."/>
            <person name="Pearson M."/>
            <person name="Poon T.W."/>
            <person name="Priest M."/>
            <person name="Roberts A."/>
            <person name="Saif S."/>
            <person name="Shea T."/>
            <person name="Sisk P."/>
            <person name="Sykes S."/>
            <person name="Wortman J."/>
            <person name="Nusbaum C."/>
            <person name="Birren B."/>
        </authorList>
    </citation>
    <scope>NUCLEOTIDE SEQUENCE [LARGE SCALE GENOMIC DNA]</scope>
    <source>
        <strain evidence="7 8">ATCC BAA-1742</strain>
    </source>
</reference>
<evidence type="ECO:0000256" key="5">
    <source>
        <dbReference type="SAM" id="SignalP"/>
    </source>
</evidence>
<dbReference type="NCBIfam" id="TIGR00975">
    <property type="entry name" value="3a0107s03"/>
    <property type="match status" value="1"/>
</dbReference>
<dbReference type="Proteomes" id="UP000014408">
    <property type="component" value="Unassembled WGS sequence"/>
</dbReference>
<dbReference type="InterPro" id="IPR050962">
    <property type="entry name" value="Phosphate-bind_PstS"/>
</dbReference>
<protein>
    <recommendedName>
        <fullName evidence="4">Phosphate-binding protein</fullName>
    </recommendedName>
</protein>
<feature type="chain" id="PRO_5004504923" description="Phosphate-binding protein" evidence="5">
    <location>
        <begin position="30"/>
        <end position="378"/>
    </location>
</feature>
<dbReference type="InterPro" id="IPR024370">
    <property type="entry name" value="PBP_domain"/>
</dbReference>
<evidence type="ECO:0000256" key="3">
    <source>
        <dbReference type="ARBA" id="ARBA00022592"/>
    </source>
</evidence>
<sequence>MKSTLRRSLAILGVAAVGAFGLVGCSDSASDTASDASSAVTSAAQDAKESIQGLSGQSGTLNGEGASSQQNAMEYFKVKYGEAVDGASLNYTASGSGSGQKQFIAGQVDFGGSDSPLKEDQIEPAKERCGGNDAWHLPLVIGPVAVAYHLEGVDSVVLTPEVIAKIFNGKITKWNDEAIAALNSGASLPDKDIKVIFRSEESGTSDNFQKFLKATAPAEWDTTGKAFPSKVGSGANSSTGVVGEVKKTDGAITYVESGFAKNEGLSIAQIDFGNGPVELNKDSVNKALAKIDFAGEGHDLVVDAESLFQINDAGAYPLVLTTYEIVCSAGYNTETSARVKDFLTVALNNQDSNLEQIGYVPVDGGYKAALEEAVNAIQ</sequence>
<feature type="domain" description="PBP" evidence="6">
    <location>
        <begin position="56"/>
        <end position="347"/>
    </location>
</feature>
<dbReference type="GO" id="GO:0043190">
    <property type="term" value="C:ATP-binding cassette (ABC) transporter complex"/>
    <property type="evidence" value="ECO:0007669"/>
    <property type="project" value="InterPro"/>
</dbReference>